<evidence type="ECO:0000313" key="4">
    <source>
        <dbReference type="Proteomes" id="UP000036947"/>
    </source>
</evidence>
<reference evidence="3 4" key="1">
    <citation type="journal article" date="2015" name="BMC Genomics">
        <title>The genome of the truffle-parasite Tolypocladium ophioglossoides and the evolution of antifungal peptaibiotics.</title>
        <authorList>
            <person name="Quandt C.A."/>
            <person name="Bushley K.E."/>
            <person name="Spatafora J.W."/>
        </authorList>
    </citation>
    <scope>NUCLEOTIDE SEQUENCE [LARGE SCALE GENOMIC DNA]</scope>
    <source>
        <strain evidence="3 4">CBS 100239</strain>
    </source>
</reference>
<dbReference type="InterPro" id="IPR044053">
    <property type="entry name" value="AsaB-like"/>
</dbReference>
<dbReference type="AlphaFoldDB" id="A0A0L0N7S6"/>
<dbReference type="OrthoDB" id="4928238at2759"/>
<gene>
    <name evidence="3" type="ORF">TOPH_05322</name>
</gene>
<sequence length="350" mass="39882">AEILGKNSFGPKYAVIPASVAERVHPDAYCTVILDGKSILMRLLARPLSPMNYTSKMTGAMETTSTFWHLKDLPHYQTTKPYVVNLPLSLIPTGKRTNQDCFAYSGIKVRDLRSEEDTFTLDRNGFEVSTSIPMSLEYEEFRDPSKVRDVYSENVKAALLEMTGAESAHVLHQMQIRRRHPSFPEKSRGSKEAETDQPVQGVHCDYTPRQAYESVRTAFGDEKANEIWNERRVQIIQVWRPLRGPVVDWPLAVCDSNSINKESDLVATDNVWSYAVFETYNVLHNPKHAWYYISKQTSEDVLLFKGFDNAKGVSTFCAHAAFHLKEVKDVSEMRESVECAILLMYPKLMD</sequence>
<dbReference type="Proteomes" id="UP000036947">
    <property type="component" value="Unassembled WGS sequence"/>
</dbReference>
<dbReference type="NCBIfam" id="NF041278">
    <property type="entry name" value="CmcJ_NvfI_EfuI"/>
    <property type="match status" value="1"/>
</dbReference>
<keyword evidence="4" id="KW-1185">Reference proteome</keyword>
<evidence type="ECO:0008006" key="5">
    <source>
        <dbReference type="Google" id="ProtNLM"/>
    </source>
</evidence>
<feature type="region of interest" description="Disordered" evidence="2">
    <location>
        <begin position="179"/>
        <end position="202"/>
    </location>
</feature>
<dbReference type="EMBL" id="LFRF01000015">
    <property type="protein sequence ID" value="KND90092.1"/>
    <property type="molecule type" value="Genomic_DNA"/>
</dbReference>
<name>A0A0L0N7S6_TOLOC</name>
<organism evidence="3 4">
    <name type="scientific">Tolypocladium ophioglossoides (strain CBS 100239)</name>
    <name type="common">Snaketongue truffleclub</name>
    <name type="synonym">Elaphocordyceps ophioglossoides</name>
    <dbReference type="NCBI Taxonomy" id="1163406"/>
    <lineage>
        <taxon>Eukaryota</taxon>
        <taxon>Fungi</taxon>
        <taxon>Dikarya</taxon>
        <taxon>Ascomycota</taxon>
        <taxon>Pezizomycotina</taxon>
        <taxon>Sordariomycetes</taxon>
        <taxon>Hypocreomycetidae</taxon>
        <taxon>Hypocreales</taxon>
        <taxon>Ophiocordycipitaceae</taxon>
        <taxon>Tolypocladium</taxon>
    </lineage>
</organism>
<protein>
    <recommendedName>
        <fullName evidence="5">Methyltransferase</fullName>
    </recommendedName>
</protein>
<dbReference type="STRING" id="1163406.A0A0L0N7S6"/>
<dbReference type="PANTHER" id="PTHR34598:SF3">
    <property type="entry name" value="OXIDOREDUCTASE AN1597"/>
    <property type="match status" value="1"/>
</dbReference>
<evidence type="ECO:0000256" key="1">
    <source>
        <dbReference type="ARBA" id="ARBA00023604"/>
    </source>
</evidence>
<dbReference type="PANTHER" id="PTHR34598">
    <property type="entry name" value="BLL6449 PROTEIN"/>
    <property type="match status" value="1"/>
</dbReference>
<evidence type="ECO:0000256" key="2">
    <source>
        <dbReference type="SAM" id="MobiDB-lite"/>
    </source>
</evidence>
<proteinExistence type="inferred from homology"/>
<accession>A0A0L0N7S6</accession>
<evidence type="ECO:0000313" key="3">
    <source>
        <dbReference type="EMBL" id="KND90092.1"/>
    </source>
</evidence>
<feature type="compositionally biased region" description="Basic and acidic residues" evidence="2">
    <location>
        <begin position="182"/>
        <end position="194"/>
    </location>
</feature>
<dbReference type="GO" id="GO:0016491">
    <property type="term" value="F:oxidoreductase activity"/>
    <property type="evidence" value="ECO:0007669"/>
    <property type="project" value="InterPro"/>
</dbReference>
<feature type="non-terminal residue" evidence="3">
    <location>
        <position position="1"/>
    </location>
</feature>
<comment type="caution">
    <text evidence="3">The sequence shown here is derived from an EMBL/GenBank/DDBJ whole genome shotgun (WGS) entry which is preliminary data.</text>
</comment>
<comment type="similarity">
    <text evidence="1">Belongs to the asaB hydroxylase/desaturase family.</text>
</comment>